<keyword evidence="2" id="KW-1185">Reference proteome</keyword>
<protein>
    <submittedName>
        <fullName evidence="1">Uncharacterized protein</fullName>
    </submittedName>
</protein>
<dbReference type="AlphaFoldDB" id="A0AAP0E5V3"/>
<comment type="caution">
    <text evidence="1">The sequence shown here is derived from an EMBL/GenBank/DDBJ whole genome shotgun (WGS) entry which is preliminary data.</text>
</comment>
<evidence type="ECO:0000313" key="1">
    <source>
        <dbReference type="EMBL" id="KAK9087171.1"/>
    </source>
</evidence>
<organism evidence="1 2">
    <name type="scientific">Stephania yunnanensis</name>
    <dbReference type="NCBI Taxonomy" id="152371"/>
    <lineage>
        <taxon>Eukaryota</taxon>
        <taxon>Viridiplantae</taxon>
        <taxon>Streptophyta</taxon>
        <taxon>Embryophyta</taxon>
        <taxon>Tracheophyta</taxon>
        <taxon>Spermatophyta</taxon>
        <taxon>Magnoliopsida</taxon>
        <taxon>Ranunculales</taxon>
        <taxon>Menispermaceae</taxon>
        <taxon>Menispermoideae</taxon>
        <taxon>Cissampelideae</taxon>
        <taxon>Stephania</taxon>
    </lineage>
</organism>
<dbReference type="Proteomes" id="UP001420932">
    <property type="component" value="Unassembled WGS sequence"/>
</dbReference>
<sequence>MGALIRISRLIFFICSLMSSMTQWSVGWLVLRIFFFLLMAGSDRSMMQLLKQLECHFGLADGEQGHGQLAEKGQWGWEDDRDVEAVHERLYRQAGPSGRRMQSGS</sequence>
<accession>A0AAP0E5V3</accession>
<gene>
    <name evidence="1" type="ORF">Syun_029565</name>
</gene>
<reference evidence="1 2" key="1">
    <citation type="submission" date="2024-01" db="EMBL/GenBank/DDBJ databases">
        <title>Genome assemblies of Stephania.</title>
        <authorList>
            <person name="Yang L."/>
        </authorList>
    </citation>
    <scope>NUCLEOTIDE SEQUENCE [LARGE SCALE GENOMIC DNA]</scope>
    <source>
        <strain evidence="1">YNDBR</strain>
        <tissue evidence="1">Leaf</tissue>
    </source>
</reference>
<dbReference type="EMBL" id="JBBNAF010000013">
    <property type="protein sequence ID" value="KAK9087171.1"/>
    <property type="molecule type" value="Genomic_DNA"/>
</dbReference>
<evidence type="ECO:0000313" key="2">
    <source>
        <dbReference type="Proteomes" id="UP001420932"/>
    </source>
</evidence>
<proteinExistence type="predicted"/>
<name>A0AAP0E5V3_9MAGN</name>